<comment type="similarity">
    <text evidence="2">Belongs to the amino acid-polyamine-organocation (APC) superfamily. Spore germination protein (SGP) (TC 2.A.3.9) family.</text>
</comment>
<feature type="transmembrane region" description="Helical" evidence="8">
    <location>
        <begin position="339"/>
        <end position="357"/>
    </location>
</feature>
<keyword evidence="10" id="KW-1185">Reference proteome</keyword>
<keyword evidence="4" id="KW-0309">Germination</keyword>
<feature type="transmembrane region" description="Helical" evidence="8">
    <location>
        <begin position="77"/>
        <end position="94"/>
    </location>
</feature>
<feature type="transmembrane region" description="Helical" evidence="8">
    <location>
        <begin position="12"/>
        <end position="30"/>
    </location>
</feature>
<evidence type="ECO:0000313" key="9">
    <source>
        <dbReference type="EMBL" id="MCV9888748.1"/>
    </source>
</evidence>
<dbReference type="PANTHER" id="PTHR34975:SF2">
    <property type="entry name" value="SPORE GERMINATION PROTEIN A2"/>
    <property type="match status" value="1"/>
</dbReference>
<keyword evidence="3" id="KW-0813">Transport</keyword>
<keyword evidence="5 8" id="KW-0812">Transmembrane</keyword>
<dbReference type="EMBL" id="JAOYEY010000051">
    <property type="protein sequence ID" value="MCV9888748.1"/>
    <property type="molecule type" value="Genomic_DNA"/>
</dbReference>
<sequence>MEKAKVNGIQLFAMMFMFNLGTAVVVSYGIEAKKDAWLAILLGMFLGIGLFFIYYRLFCHYPKLPITGYARKILGNYLGWIIGLFYVLYFLQIATRQVRDFSELLVSSTMTETPLLTIQISFVLVICYVLYQGIEVLARTAEVFIIILFLLGMAGNFFILVSGDFELHNLRPFLENGWKPILSTTVLESAHFPFGEMVVFTMLLPYLNKSGSVKRVWMSALLLSGLTLSWTASLNIAVLGVDVMERTTFPTLATIGKVNLLEFIQRLDAIVVFMMLITVFFKGSLFIYGAVIGIVDLFKLKNHQQILLPVGGIIIFSAMTIATNFSGYMAEGKEGLRPLVFFTFLYFPMIMLIVSSIQKRFKQEKN</sequence>
<reference evidence="9 10" key="1">
    <citation type="submission" date="2022-10" db="EMBL/GenBank/DDBJ databases">
        <title>Draft genome assembly of moderately radiation resistant bacterium Metabacillus halosaccharovorans.</title>
        <authorList>
            <person name="Pal S."/>
            <person name="Gopinathan A."/>
        </authorList>
    </citation>
    <scope>NUCLEOTIDE SEQUENCE [LARGE SCALE GENOMIC DNA]</scope>
    <source>
        <strain evidence="9 10">VITHBRA001</strain>
    </source>
</reference>
<protein>
    <submittedName>
        <fullName evidence="9">Spore germination protein</fullName>
    </submittedName>
</protein>
<feature type="transmembrane region" description="Helical" evidence="8">
    <location>
        <begin position="306"/>
        <end position="327"/>
    </location>
</feature>
<comment type="caution">
    <text evidence="9">The sequence shown here is derived from an EMBL/GenBank/DDBJ whole genome shotgun (WGS) entry which is preliminary data.</text>
</comment>
<feature type="transmembrane region" description="Helical" evidence="8">
    <location>
        <begin position="36"/>
        <end position="57"/>
    </location>
</feature>
<gene>
    <name evidence="9" type="ORF">OIH86_24130</name>
</gene>
<name>A0ABT3DNW2_9BACI</name>
<evidence type="ECO:0000256" key="3">
    <source>
        <dbReference type="ARBA" id="ARBA00022448"/>
    </source>
</evidence>
<dbReference type="NCBIfam" id="TIGR00912">
    <property type="entry name" value="2A0309"/>
    <property type="match status" value="1"/>
</dbReference>
<evidence type="ECO:0000256" key="2">
    <source>
        <dbReference type="ARBA" id="ARBA00007998"/>
    </source>
</evidence>
<feature type="transmembrane region" description="Helical" evidence="8">
    <location>
        <begin position="216"/>
        <end position="241"/>
    </location>
</feature>
<evidence type="ECO:0000256" key="7">
    <source>
        <dbReference type="ARBA" id="ARBA00023136"/>
    </source>
</evidence>
<feature type="transmembrane region" description="Helical" evidence="8">
    <location>
        <begin position="143"/>
        <end position="161"/>
    </location>
</feature>
<dbReference type="RefSeq" id="WP_264144784.1">
    <property type="nucleotide sequence ID" value="NZ_JAOYEY010000051.1"/>
</dbReference>
<feature type="transmembrane region" description="Helical" evidence="8">
    <location>
        <begin position="269"/>
        <end position="294"/>
    </location>
</feature>
<dbReference type="PANTHER" id="PTHR34975">
    <property type="entry name" value="SPORE GERMINATION PROTEIN A2"/>
    <property type="match status" value="1"/>
</dbReference>
<feature type="transmembrane region" description="Helical" evidence="8">
    <location>
        <begin position="114"/>
        <end position="131"/>
    </location>
</feature>
<evidence type="ECO:0000256" key="5">
    <source>
        <dbReference type="ARBA" id="ARBA00022692"/>
    </source>
</evidence>
<evidence type="ECO:0000256" key="6">
    <source>
        <dbReference type="ARBA" id="ARBA00022989"/>
    </source>
</evidence>
<evidence type="ECO:0000313" key="10">
    <source>
        <dbReference type="Proteomes" id="UP001526147"/>
    </source>
</evidence>
<proteinExistence type="inferred from homology"/>
<organism evidence="9 10">
    <name type="scientific">Metabacillus halosaccharovorans</name>
    <dbReference type="NCBI Taxonomy" id="930124"/>
    <lineage>
        <taxon>Bacteria</taxon>
        <taxon>Bacillati</taxon>
        <taxon>Bacillota</taxon>
        <taxon>Bacilli</taxon>
        <taxon>Bacillales</taxon>
        <taxon>Bacillaceae</taxon>
        <taxon>Metabacillus</taxon>
    </lineage>
</organism>
<dbReference type="InterPro" id="IPR004761">
    <property type="entry name" value="Spore_GerAB"/>
</dbReference>
<evidence type="ECO:0000256" key="1">
    <source>
        <dbReference type="ARBA" id="ARBA00004141"/>
    </source>
</evidence>
<dbReference type="Pfam" id="PF03845">
    <property type="entry name" value="Spore_permease"/>
    <property type="match status" value="1"/>
</dbReference>
<keyword evidence="6 8" id="KW-1133">Transmembrane helix</keyword>
<evidence type="ECO:0000256" key="4">
    <source>
        <dbReference type="ARBA" id="ARBA00022544"/>
    </source>
</evidence>
<accession>A0ABT3DNW2</accession>
<evidence type="ECO:0000256" key="8">
    <source>
        <dbReference type="SAM" id="Phobius"/>
    </source>
</evidence>
<feature type="transmembrane region" description="Helical" evidence="8">
    <location>
        <begin position="181"/>
        <end position="204"/>
    </location>
</feature>
<dbReference type="Proteomes" id="UP001526147">
    <property type="component" value="Unassembled WGS sequence"/>
</dbReference>
<keyword evidence="7 8" id="KW-0472">Membrane</keyword>
<comment type="subcellular location">
    <subcellularLocation>
        <location evidence="1">Membrane</location>
        <topology evidence="1">Multi-pass membrane protein</topology>
    </subcellularLocation>
</comment>